<dbReference type="AlphaFoldDB" id="A0A7Y9ZIH6"/>
<evidence type="ECO:0000313" key="1">
    <source>
        <dbReference type="EMBL" id="NYI44948.1"/>
    </source>
</evidence>
<dbReference type="InterPro" id="IPR017686">
    <property type="entry name" value="Phg/plasmid-like_prot"/>
</dbReference>
<dbReference type="Pfam" id="PF06067">
    <property type="entry name" value="DUF932"/>
    <property type="match status" value="1"/>
</dbReference>
<reference evidence="1 2" key="1">
    <citation type="submission" date="2020-07" db="EMBL/GenBank/DDBJ databases">
        <title>Sequencing the genomes of 1000 actinobacteria strains.</title>
        <authorList>
            <person name="Klenk H.-P."/>
        </authorList>
    </citation>
    <scope>NUCLEOTIDE SEQUENCE [LARGE SCALE GENOMIC DNA]</scope>
    <source>
        <strain evidence="1 2">DSM 15131</strain>
    </source>
</reference>
<comment type="caution">
    <text evidence="1">The sequence shown here is derived from an EMBL/GenBank/DDBJ whole genome shotgun (WGS) entry which is preliminary data.</text>
</comment>
<proteinExistence type="predicted"/>
<dbReference type="NCBIfam" id="TIGR03299">
    <property type="entry name" value="LGT_TIGR03299"/>
    <property type="match status" value="1"/>
</dbReference>
<gene>
    <name evidence="1" type="ORF">BJ993_002028</name>
</gene>
<dbReference type="EMBL" id="JACBZM010000001">
    <property type="protein sequence ID" value="NYI44948.1"/>
    <property type="molecule type" value="Genomic_DNA"/>
</dbReference>
<evidence type="ECO:0000313" key="2">
    <source>
        <dbReference type="Proteomes" id="UP000562045"/>
    </source>
</evidence>
<protein>
    <submittedName>
        <fullName evidence="1">Phage/plasmid-like protein (TIGR03299 family)</fullName>
    </submittedName>
</protein>
<name>A0A7Y9ZIH6_9ACTN</name>
<dbReference type="InterPro" id="IPR026325">
    <property type="entry name" value="DUF932"/>
</dbReference>
<accession>A0A7Y9ZIH6</accession>
<organism evidence="1 2">
    <name type="scientific">Nocardioides aromaticivorans</name>
    <dbReference type="NCBI Taxonomy" id="200618"/>
    <lineage>
        <taxon>Bacteria</taxon>
        <taxon>Bacillati</taxon>
        <taxon>Actinomycetota</taxon>
        <taxon>Actinomycetes</taxon>
        <taxon>Propionibacteriales</taxon>
        <taxon>Nocardioidaceae</taxon>
        <taxon>Nocardioides</taxon>
    </lineage>
</organism>
<dbReference type="RefSeq" id="WP_179648670.1">
    <property type="nucleotide sequence ID" value="NZ_JACBZM010000001.1"/>
</dbReference>
<sequence length="338" mass="36727">MSHEIETHGTQAAAVFARKDAWHRLGTTVRDRAFTAEEAMRLGHLGGWDVRKLPLTTAEVSEGGVTAIEVPGFATVRTNPFTGEPEALGVVGGGYTPLQNEDHAEFLNLLADESGAIFDTAGSLRGGRQVFITMQLPDSLTVGGTDRVDLNIAALNSHDGSSAFRILVTPVRVVCANTQSAALRNHESSFSIRHTRNAKAAVQAARDALGLTFAYVDAFQVEAERLIQQTMTDAAFDALIDATFGKAEASATKRVRETERRRRSRLHWLFADADTQAGIRDTAWAGYQAVAEYADHYAPVRTTKKHGGDEQTARATRVLTSDDPDRIKRRAWTALAPA</sequence>
<dbReference type="Proteomes" id="UP000562045">
    <property type="component" value="Unassembled WGS sequence"/>
</dbReference>